<dbReference type="InterPro" id="IPR052431">
    <property type="entry name" value="SKI2_subfamily_helicases"/>
</dbReference>
<dbReference type="GO" id="GO:0004386">
    <property type="term" value="F:helicase activity"/>
    <property type="evidence" value="ECO:0007669"/>
    <property type="project" value="UniProtKB-KW"/>
</dbReference>
<dbReference type="AlphaFoldDB" id="G0UK23"/>
<proteinExistence type="predicted"/>
<dbReference type="GO" id="GO:0016787">
    <property type="term" value="F:hydrolase activity"/>
    <property type="evidence" value="ECO:0007669"/>
    <property type="project" value="UniProtKB-KW"/>
</dbReference>
<evidence type="ECO:0000256" key="1">
    <source>
        <dbReference type="ARBA" id="ARBA00022801"/>
    </source>
</evidence>
<evidence type="ECO:0000313" key="3">
    <source>
        <dbReference type="EMBL" id="CCC89728.1"/>
    </source>
</evidence>
<dbReference type="GO" id="GO:0005737">
    <property type="term" value="C:cytoplasm"/>
    <property type="evidence" value="ECO:0007669"/>
    <property type="project" value="TreeGrafter"/>
</dbReference>
<sequence length="314" mass="35015">MDEPVAELVAYLFSVHQMCGVPLEIHRCVLLDPAVSVLWEEKTNAAQHRVVLSPAHVCSPKVQPFDNTEFFSLLSAFYHQLGSGMELTSKDVSLPYMGAAEGEPIFGDDSAEFPLLSSLKETAVEFGARHPFVAISGCGDNFTSVDEVTFSLRDGLFCDRRLLPILDIVDGWRHDGAQVLINACLVDFLRVKAQIDTTRKNYRFTMLEELNGLSQSLSYAVLNRIEKIMSNLAGLVRRGNLPRADVLTTIMPKGTSEEVETGDYLAGAPRLLKLSERLNSLQPQIQKRFAEEKFALKKAKWISELAARKAEQKR</sequence>
<dbReference type="PANTHER" id="PTHR44533:SF4">
    <property type="entry name" value="DEAD_H RNA HELICASE, PUTATIVE-RELATED"/>
    <property type="match status" value="1"/>
</dbReference>
<reference evidence="3" key="1">
    <citation type="journal article" date="2012" name="Proc. Natl. Acad. Sci. U.S.A.">
        <title>Antigenic diversity is generated by distinct evolutionary mechanisms in African trypanosome species.</title>
        <authorList>
            <person name="Jackson A.P."/>
            <person name="Berry A."/>
            <person name="Aslett M."/>
            <person name="Allison H.C."/>
            <person name="Burton P."/>
            <person name="Vavrova-Anderson J."/>
            <person name="Brown R."/>
            <person name="Browne H."/>
            <person name="Corton N."/>
            <person name="Hauser H."/>
            <person name="Gamble J."/>
            <person name="Gilderthorp R."/>
            <person name="Marcello L."/>
            <person name="McQuillan J."/>
            <person name="Otto T.D."/>
            <person name="Quail M.A."/>
            <person name="Sanders M.J."/>
            <person name="van Tonder A."/>
            <person name="Ginger M.L."/>
            <person name="Field M.C."/>
            <person name="Barry J.D."/>
            <person name="Hertz-Fowler C."/>
            <person name="Berriman M."/>
        </authorList>
    </citation>
    <scope>NUCLEOTIDE SEQUENCE</scope>
    <source>
        <strain evidence="3">IL3000</strain>
    </source>
</reference>
<dbReference type="VEuPathDB" id="TriTrypDB:TcIL3000_3_1550"/>
<keyword evidence="1" id="KW-0378">Hydrolase</keyword>
<organism evidence="3">
    <name type="scientific">Trypanosoma congolense (strain IL3000)</name>
    <dbReference type="NCBI Taxonomy" id="1068625"/>
    <lineage>
        <taxon>Eukaryota</taxon>
        <taxon>Discoba</taxon>
        <taxon>Euglenozoa</taxon>
        <taxon>Kinetoplastea</taxon>
        <taxon>Metakinetoplastina</taxon>
        <taxon>Trypanosomatida</taxon>
        <taxon>Trypanosomatidae</taxon>
        <taxon>Trypanosoma</taxon>
        <taxon>Nannomonas</taxon>
    </lineage>
</organism>
<dbReference type="EMBL" id="HE575316">
    <property type="protein sequence ID" value="CCC89728.1"/>
    <property type="molecule type" value="Genomic_DNA"/>
</dbReference>
<gene>
    <name evidence="3" type="ORF">TCIL3000_3_1550</name>
</gene>
<keyword evidence="2" id="KW-0347">Helicase</keyword>
<accession>G0UK23</accession>
<keyword evidence="2" id="KW-0067">ATP-binding</keyword>
<protein>
    <submittedName>
        <fullName evidence="3">Uncharacterized protein TCIL3000_3_1550</fullName>
    </submittedName>
</protein>
<name>G0UK23_TRYCI</name>
<keyword evidence="2" id="KW-0547">Nucleotide-binding</keyword>
<evidence type="ECO:0000256" key="2">
    <source>
        <dbReference type="ARBA" id="ARBA00022806"/>
    </source>
</evidence>
<dbReference type="PANTHER" id="PTHR44533">
    <property type="entry name" value="DEAD/H RNA HELICASE, PUTATIVE-RELATED"/>
    <property type="match status" value="1"/>
</dbReference>